<name>A0A6N7PW00_9BACT</name>
<feature type="transmembrane region" description="Helical" evidence="1">
    <location>
        <begin position="46"/>
        <end position="64"/>
    </location>
</feature>
<accession>A0A6N7PW00</accession>
<dbReference type="AlphaFoldDB" id="A0A6N7PW00"/>
<evidence type="ECO:0000256" key="1">
    <source>
        <dbReference type="SAM" id="Phobius"/>
    </source>
</evidence>
<dbReference type="Proteomes" id="UP000440224">
    <property type="component" value="Unassembled WGS sequence"/>
</dbReference>
<proteinExistence type="predicted"/>
<sequence>MPATVALVLACLVTARPALVIACPDCPLARRTRAFIREDPDTLAHLALLLLPFLVVWLVAFLFHGRGRNAGIGKDG</sequence>
<protein>
    <submittedName>
        <fullName evidence="2">Uncharacterized protein</fullName>
    </submittedName>
</protein>
<gene>
    <name evidence="2" type="ORF">GF068_30590</name>
</gene>
<comment type="caution">
    <text evidence="2">The sequence shown here is derived from an EMBL/GenBank/DDBJ whole genome shotgun (WGS) entry which is preliminary data.</text>
</comment>
<keyword evidence="3" id="KW-1185">Reference proteome</keyword>
<dbReference type="EMBL" id="WJIE01000010">
    <property type="protein sequence ID" value="MRG96238.1"/>
    <property type="molecule type" value="Genomic_DNA"/>
</dbReference>
<organism evidence="2 3">
    <name type="scientific">Polyangium spumosum</name>
    <dbReference type="NCBI Taxonomy" id="889282"/>
    <lineage>
        <taxon>Bacteria</taxon>
        <taxon>Pseudomonadati</taxon>
        <taxon>Myxococcota</taxon>
        <taxon>Polyangia</taxon>
        <taxon>Polyangiales</taxon>
        <taxon>Polyangiaceae</taxon>
        <taxon>Polyangium</taxon>
    </lineage>
</organism>
<evidence type="ECO:0000313" key="3">
    <source>
        <dbReference type="Proteomes" id="UP000440224"/>
    </source>
</evidence>
<keyword evidence="1" id="KW-1133">Transmembrane helix</keyword>
<evidence type="ECO:0000313" key="2">
    <source>
        <dbReference type="EMBL" id="MRG96238.1"/>
    </source>
</evidence>
<reference evidence="2 3" key="1">
    <citation type="submission" date="2019-10" db="EMBL/GenBank/DDBJ databases">
        <title>A soil myxobacterium in the family Polyangiaceae.</title>
        <authorList>
            <person name="Li Y."/>
            <person name="Wang J."/>
        </authorList>
    </citation>
    <scope>NUCLEOTIDE SEQUENCE [LARGE SCALE GENOMIC DNA]</scope>
    <source>
        <strain evidence="2 3">DSM 14734</strain>
    </source>
</reference>
<keyword evidence="1" id="KW-0812">Transmembrane</keyword>
<keyword evidence="1" id="KW-0472">Membrane</keyword>